<accession>A0ABT9BRB4</accession>
<feature type="transmembrane region" description="Helical" evidence="5">
    <location>
        <begin position="32"/>
        <end position="49"/>
    </location>
</feature>
<dbReference type="PANTHER" id="PTHR33514">
    <property type="entry name" value="PROTEIN ABCI12, CHLOROPLASTIC"/>
    <property type="match status" value="1"/>
</dbReference>
<keyword evidence="3 5" id="KW-1133">Transmembrane helix</keyword>
<feature type="transmembrane region" description="Helical" evidence="5">
    <location>
        <begin position="95"/>
        <end position="121"/>
    </location>
</feature>
<reference evidence="6 7" key="1">
    <citation type="submission" date="2023-07" db="EMBL/GenBank/DDBJ databases">
        <title>Protaetiibacter sp. nov WY-16 isolated from soil.</title>
        <authorList>
            <person name="Liu B."/>
            <person name="Wan Y."/>
        </authorList>
    </citation>
    <scope>NUCLEOTIDE SEQUENCE [LARGE SCALE GENOMIC DNA]</scope>
    <source>
        <strain evidence="6 7">WY-16</strain>
    </source>
</reference>
<keyword evidence="2 5" id="KW-0812">Transmembrane</keyword>
<evidence type="ECO:0000256" key="3">
    <source>
        <dbReference type="ARBA" id="ARBA00022989"/>
    </source>
</evidence>
<dbReference type="PANTHER" id="PTHR33514:SF13">
    <property type="entry name" value="PROTEIN ABCI12, CHLOROPLASTIC"/>
    <property type="match status" value="1"/>
</dbReference>
<evidence type="ECO:0000313" key="6">
    <source>
        <dbReference type="EMBL" id="MDO7883558.1"/>
    </source>
</evidence>
<comment type="subcellular location">
    <subcellularLocation>
        <location evidence="1">Membrane</location>
        <topology evidence="1">Multi-pass membrane protein</topology>
    </subcellularLocation>
</comment>
<feature type="transmembrane region" description="Helical" evidence="5">
    <location>
        <begin position="7"/>
        <end position="26"/>
    </location>
</feature>
<evidence type="ECO:0000256" key="2">
    <source>
        <dbReference type="ARBA" id="ARBA00022692"/>
    </source>
</evidence>
<dbReference type="InterPro" id="IPR003339">
    <property type="entry name" value="ABC/ECF_trnsptr_transmembrane"/>
</dbReference>
<dbReference type="Pfam" id="PF02361">
    <property type="entry name" value="CbiQ"/>
    <property type="match status" value="1"/>
</dbReference>
<gene>
    <name evidence="6" type="ORF">Q5716_15095</name>
</gene>
<name>A0ABT9BRB4_9MICO</name>
<evidence type="ECO:0000256" key="4">
    <source>
        <dbReference type="ARBA" id="ARBA00023136"/>
    </source>
</evidence>
<feature type="transmembrane region" description="Helical" evidence="5">
    <location>
        <begin position="54"/>
        <end position="75"/>
    </location>
</feature>
<proteinExistence type="predicted"/>
<feature type="transmembrane region" description="Helical" evidence="5">
    <location>
        <begin position="232"/>
        <end position="248"/>
    </location>
</feature>
<evidence type="ECO:0000256" key="5">
    <source>
        <dbReference type="SAM" id="Phobius"/>
    </source>
</evidence>
<dbReference type="RefSeq" id="WP_305003983.1">
    <property type="nucleotide sequence ID" value="NZ_JAUQUB010000006.1"/>
</dbReference>
<protein>
    <submittedName>
        <fullName evidence="6">Energy-coupling factor transporter transmembrane component T</fullName>
    </submittedName>
</protein>
<organism evidence="6 7">
    <name type="scientific">Antiquaquibacter soli</name>
    <dbReference type="NCBI Taxonomy" id="3064523"/>
    <lineage>
        <taxon>Bacteria</taxon>
        <taxon>Bacillati</taxon>
        <taxon>Actinomycetota</taxon>
        <taxon>Actinomycetes</taxon>
        <taxon>Micrococcales</taxon>
        <taxon>Microbacteriaceae</taxon>
        <taxon>Antiquaquibacter</taxon>
    </lineage>
</organism>
<dbReference type="EMBL" id="JAUQUB010000006">
    <property type="protein sequence ID" value="MDO7883558.1"/>
    <property type="molecule type" value="Genomic_DNA"/>
</dbReference>
<evidence type="ECO:0000256" key="1">
    <source>
        <dbReference type="ARBA" id="ARBA00004141"/>
    </source>
</evidence>
<evidence type="ECO:0000313" key="7">
    <source>
        <dbReference type="Proteomes" id="UP001241072"/>
    </source>
</evidence>
<comment type="caution">
    <text evidence="6">The sequence shown here is derived from an EMBL/GenBank/DDBJ whole genome shotgun (WGS) entry which is preliminary data.</text>
</comment>
<keyword evidence="7" id="KW-1185">Reference proteome</keyword>
<sequence length="251" mass="26566">MRPRVAFNPLATIAAVVPAVVVLILARDLATPISFLALGALALAVTARLGRRAVLALTVALPLFVVVSGATFAVWTDPARAAPGAELLRLGDYALTTGMLGSGFATALRLAALLVLALLLAATSSGADLVRASVQYLRVPYRIGYTALASFRFVPRSAHELELIRQAHRVRGMAGGRGPVAGIRRWAGYVVPLLAGAIRHAERVALAMDARAFGAHPTRTERHSVPFRARDAAIVVLFWTATVVVVLARRS</sequence>
<dbReference type="Proteomes" id="UP001241072">
    <property type="component" value="Unassembled WGS sequence"/>
</dbReference>
<keyword evidence="4 5" id="KW-0472">Membrane</keyword>
<dbReference type="CDD" id="cd16914">
    <property type="entry name" value="EcfT"/>
    <property type="match status" value="1"/>
</dbReference>